<evidence type="ECO:0000313" key="3">
    <source>
        <dbReference type="Proteomes" id="UP001162640"/>
    </source>
</evidence>
<proteinExistence type="predicted"/>
<feature type="region of interest" description="Disordered" evidence="1">
    <location>
        <begin position="1"/>
        <end position="29"/>
    </location>
</feature>
<name>A0A9W7B3V2_9STRA</name>
<evidence type="ECO:0000256" key="1">
    <source>
        <dbReference type="SAM" id="MobiDB-lite"/>
    </source>
</evidence>
<dbReference type="AlphaFoldDB" id="A0A9W7B3V2"/>
<evidence type="ECO:0000313" key="2">
    <source>
        <dbReference type="EMBL" id="GMH79105.1"/>
    </source>
</evidence>
<dbReference type="Proteomes" id="UP001162640">
    <property type="component" value="Unassembled WGS sequence"/>
</dbReference>
<accession>A0A9W7B3V2</accession>
<organism evidence="2 3">
    <name type="scientific">Triparma laevis f. inornata</name>
    <dbReference type="NCBI Taxonomy" id="1714386"/>
    <lineage>
        <taxon>Eukaryota</taxon>
        <taxon>Sar</taxon>
        <taxon>Stramenopiles</taxon>
        <taxon>Ochrophyta</taxon>
        <taxon>Bolidophyceae</taxon>
        <taxon>Parmales</taxon>
        <taxon>Triparmaceae</taxon>
        <taxon>Triparma</taxon>
    </lineage>
</organism>
<gene>
    <name evidence="2" type="ORF">TL16_g08032</name>
</gene>
<reference evidence="3" key="1">
    <citation type="journal article" date="2023" name="Commun. Biol.">
        <title>Genome analysis of Parmales, the sister group of diatoms, reveals the evolutionary specialization of diatoms from phago-mixotrophs to photoautotrophs.</title>
        <authorList>
            <person name="Ban H."/>
            <person name="Sato S."/>
            <person name="Yoshikawa S."/>
            <person name="Yamada K."/>
            <person name="Nakamura Y."/>
            <person name="Ichinomiya M."/>
            <person name="Sato N."/>
            <person name="Blanc-Mathieu R."/>
            <person name="Endo H."/>
            <person name="Kuwata A."/>
            <person name="Ogata H."/>
        </authorList>
    </citation>
    <scope>NUCLEOTIDE SEQUENCE [LARGE SCALE GENOMIC DNA]</scope>
</reference>
<comment type="caution">
    <text evidence="2">The sequence shown here is derived from an EMBL/GenBank/DDBJ whole genome shotgun (WGS) entry which is preliminary data.</text>
</comment>
<protein>
    <submittedName>
        <fullName evidence="2">Uncharacterized protein</fullName>
    </submittedName>
</protein>
<dbReference type="EMBL" id="BLQM01000261">
    <property type="protein sequence ID" value="GMH79105.1"/>
    <property type="molecule type" value="Genomic_DNA"/>
</dbReference>
<feature type="compositionally biased region" description="Polar residues" evidence="1">
    <location>
        <begin position="1"/>
        <end position="14"/>
    </location>
</feature>
<sequence length="401" mass="44899">MSSEISLSISPFNLPTNPTGPDPTPTSINQKTVTLPLPSLSPSLSSLSSLPSANPSLYSDLLLDSEITDSPLLPRTFLIKPSDITSHDLTYFEYLALKILHHHTKSMTYDNDTNLTAEYWFQIRPSDTSTSRQSPSSEIAKNGISFHYDKDETLHAQTGVHIFPHVNVDVIFPEIFKHMSFDGRKLHGGDSSFVEGSSNFPLTDEQISEGYKLRKQKDKSLFKTWFKTHVRVTFLVNVWIYHVPSGLERMNEFYRKSMVSCEKGLGRNVGGENGKEEFPGFMEGWKGGKEEVSFAFLLCAANGFSILTSQTPFPFPDSQFVNGEITETPVKSTTSTSDSDLQKFTYSLGQTNGMEETYVGHFPIQRIRDNAKNGKDSKVVWEDGDMSKIVVEKSSKKSKTE</sequence>